<gene>
    <name evidence="11" type="ORF">PEVE_00021895</name>
</gene>
<dbReference type="Gene3D" id="1.10.510.10">
    <property type="entry name" value="Transferase(Phosphotransferase) domain 1"/>
    <property type="match status" value="1"/>
</dbReference>
<dbReference type="Proteomes" id="UP001159427">
    <property type="component" value="Unassembled WGS sequence"/>
</dbReference>
<evidence type="ECO:0000256" key="1">
    <source>
        <dbReference type="ARBA" id="ARBA00012513"/>
    </source>
</evidence>
<evidence type="ECO:0000256" key="6">
    <source>
        <dbReference type="ARBA" id="ARBA00022840"/>
    </source>
</evidence>
<organism evidence="11 12">
    <name type="scientific">Porites evermanni</name>
    <dbReference type="NCBI Taxonomy" id="104178"/>
    <lineage>
        <taxon>Eukaryota</taxon>
        <taxon>Metazoa</taxon>
        <taxon>Cnidaria</taxon>
        <taxon>Anthozoa</taxon>
        <taxon>Hexacorallia</taxon>
        <taxon>Scleractinia</taxon>
        <taxon>Fungiina</taxon>
        <taxon>Poritidae</taxon>
        <taxon>Porites</taxon>
    </lineage>
</organism>
<proteinExistence type="predicted"/>
<evidence type="ECO:0000256" key="4">
    <source>
        <dbReference type="ARBA" id="ARBA00022741"/>
    </source>
</evidence>
<comment type="catalytic activity">
    <reaction evidence="7">
        <text>L-threonyl-[protein] + ATP = O-phospho-L-threonyl-[protein] + ADP + H(+)</text>
        <dbReference type="Rhea" id="RHEA:46608"/>
        <dbReference type="Rhea" id="RHEA-COMP:11060"/>
        <dbReference type="Rhea" id="RHEA-COMP:11605"/>
        <dbReference type="ChEBI" id="CHEBI:15378"/>
        <dbReference type="ChEBI" id="CHEBI:30013"/>
        <dbReference type="ChEBI" id="CHEBI:30616"/>
        <dbReference type="ChEBI" id="CHEBI:61977"/>
        <dbReference type="ChEBI" id="CHEBI:456216"/>
        <dbReference type="EC" id="2.7.11.1"/>
    </reaction>
</comment>
<evidence type="ECO:0000256" key="3">
    <source>
        <dbReference type="ARBA" id="ARBA00022679"/>
    </source>
</evidence>
<evidence type="ECO:0000256" key="2">
    <source>
        <dbReference type="ARBA" id="ARBA00022527"/>
    </source>
</evidence>
<evidence type="ECO:0000313" key="12">
    <source>
        <dbReference type="Proteomes" id="UP001159427"/>
    </source>
</evidence>
<feature type="binding site" evidence="9">
    <location>
        <position position="98"/>
    </location>
    <ligand>
        <name>ATP</name>
        <dbReference type="ChEBI" id="CHEBI:30616"/>
    </ligand>
</feature>
<protein>
    <recommendedName>
        <fullName evidence="1">non-specific serine/threonine protein kinase</fullName>
        <ecNumber evidence="1">2.7.11.1</ecNumber>
    </recommendedName>
</protein>
<dbReference type="PROSITE" id="PS50011">
    <property type="entry name" value="PROTEIN_KINASE_DOM"/>
    <property type="match status" value="1"/>
</dbReference>
<dbReference type="EMBL" id="CALNXI010002926">
    <property type="protein sequence ID" value="CAH3191444.1"/>
    <property type="molecule type" value="Genomic_DNA"/>
</dbReference>
<comment type="catalytic activity">
    <reaction evidence="8">
        <text>L-seryl-[protein] + ATP = O-phospho-L-seryl-[protein] + ADP + H(+)</text>
        <dbReference type="Rhea" id="RHEA:17989"/>
        <dbReference type="Rhea" id="RHEA-COMP:9863"/>
        <dbReference type="Rhea" id="RHEA-COMP:11604"/>
        <dbReference type="ChEBI" id="CHEBI:15378"/>
        <dbReference type="ChEBI" id="CHEBI:29999"/>
        <dbReference type="ChEBI" id="CHEBI:30616"/>
        <dbReference type="ChEBI" id="CHEBI:83421"/>
        <dbReference type="ChEBI" id="CHEBI:456216"/>
        <dbReference type="EC" id="2.7.11.1"/>
    </reaction>
</comment>
<dbReference type="Pfam" id="PF00069">
    <property type="entry name" value="Pkinase"/>
    <property type="match status" value="1"/>
</dbReference>
<dbReference type="SUPFAM" id="SSF56112">
    <property type="entry name" value="Protein kinase-like (PK-like)"/>
    <property type="match status" value="1"/>
</dbReference>
<keyword evidence="2" id="KW-0723">Serine/threonine-protein kinase</keyword>
<evidence type="ECO:0000256" key="7">
    <source>
        <dbReference type="ARBA" id="ARBA00047899"/>
    </source>
</evidence>
<keyword evidence="6 9" id="KW-0067">ATP-binding</keyword>
<dbReference type="PANTHER" id="PTHR22967">
    <property type="entry name" value="SERINE/THREONINE PROTEIN KINASE"/>
    <property type="match status" value="1"/>
</dbReference>
<keyword evidence="3" id="KW-0808">Transferase</keyword>
<evidence type="ECO:0000256" key="5">
    <source>
        <dbReference type="ARBA" id="ARBA00022777"/>
    </source>
</evidence>
<comment type="caution">
    <text evidence="11">The sequence shown here is derived from an EMBL/GenBank/DDBJ whole genome shotgun (WGS) entry which is preliminary data.</text>
</comment>
<feature type="non-terminal residue" evidence="11">
    <location>
        <position position="1"/>
    </location>
</feature>
<evidence type="ECO:0000256" key="9">
    <source>
        <dbReference type="PROSITE-ProRule" id="PRU10141"/>
    </source>
</evidence>
<dbReference type="EC" id="2.7.11.1" evidence="1"/>
<dbReference type="InterPro" id="IPR011009">
    <property type="entry name" value="Kinase-like_dom_sf"/>
</dbReference>
<accession>A0ABN8SL98</accession>
<reference evidence="11 12" key="1">
    <citation type="submission" date="2022-05" db="EMBL/GenBank/DDBJ databases">
        <authorList>
            <consortium name="Genoscope - CEA"/>
            <person name="William W."/>
        </authorList>
    </citation>
    <scope>NUCLEOTIDE SEQUENCE [LARGE SCALE GENOMIC DNA]</scope>
</reference>
<keyword evidence="12" id="KW-1185">Reference proteome</keyword>
<evidence type="ECO:0000256" key="8">
    <source>
        <dbReference type="ARBA" id="ARBA00048679"/>
    </source>
</evidence>
<evidence type="ECO:0000259" key="10">
    <source>
        <dbReference type="PROSITE" id="PS50011"/>
    </source>
</evidence>
<name>A0ABN8SL98_9CNID</name>
<evidence type="ECO:0000313" key="11">
    <source>
        <dbReference type="EMBL" id="CAH3191444.1"/>
    </source>
</evidence>
<sequence>ISNSSKSEVQFLRLNKARSDINSCRNFDVDPLHSWLHAVATEVEEQNTMNTPTFEPLRTILVGKKLVQVAIQPQLGAGNFGVVYKVNDVATSLEYALKDVLCSEKPGRRKSDVEREIQTLRKISHPNVISIIEEGSYQRRYMYKGTYLVSTHMLILTEYCPGGNLNDRLTRESSKEG</sequence>
<feature type="domain" description="Protein kinase" evidence="10">
    <location>
        <begin position="69"/>
        <end position="177"/>
    </location>
</feature>
<dbReference type="PROSITE" id="PS00107">
    <property type="entry name" value="PROTEIN_KINASE_ATP"/>
    <property type="match status" value="1"/>
</dbReference>
<dbReference type="PANTHER" id="PTHR22967:SF57">
    <property type="entry name" value="AUXILIN, ISOFORM A-RELATED"/>
    <property type="match status" value="1"/>
</dbReference>
<keyword evidence="4 9" id="KW-0547">Nucleotide-binding</keyword>
<dbReference type="InterPro" id="IPR017441">
    <property type="entry name" value="Protein_kinase_ATP_BS"/>
</dbReference>
<dbReference type="InterPro" id="IPR000719">
    <property type="entry name" value="Prot_kinase_dom"/>
</dbReference>
<keyword evidence="5" id="KW-0418">Kinase</keyword>